<evidence type="ECO:0000313" key="4">
    <source>
        <dbReference type="Proteomes" id="UP000018890"/>
    </source>
</evidence>
<protein>
    <recommendedName>
        <fullName evidence="2">HTH arsR-type domain-containing protein</fullName>
    </recommendedName>
</protein>
<keyword evidence="4" id="KW-1185">Reference proteome</keyword>
<dbReference type="NCBIfam" id="NF005061">
    <property type="entry name" value="PRK06474.1"/>
    <property type="match status" value="1"/>
</dbReference>
<dbReference type="CDD" id="cd00090">
    <property type="entry name" value="HTH_ARSR"/>
    <property type="match status" value="1"/>
</dbReference>
<evidence type="ECO:0000256" key="1">
    <source>
        <dbReference type="ARBA" id="ARBA00023125"/>
    </source>
</evidence>
<dbReference type="GO" id="GO:0003677">
    <property type="term" value="F:DNA binding"/>
    <property type="evidence" value="ECO:0007669"/>
    <property type="project" value="UniProtKB-KW"/>
</dbReference>
<dbReference type="AlphaFoldDB" id="W4Q661"/>
<proteinExistence type="predicted"/>
<dbReference type="InterPro" id="IPR011991">
    <property type="entry name" value="ArsR-like_HTH"/>
</dbReference>
<keyword evidence="1" id="KW-0238">DNA-binding</keyword>
<reference evidence="3" key="1">
    <citation type="journal article" date="2014" name="Genome Announc.">
        <title>Draft Genome Sequences of Three Alkaliphilic Bacillus Strains, Bacillus wakoensis JCM 9140T, Bacillus akibai JCM 9157T, and Bacillus hemicellulosilyticus JCM 9152T.</title>
        <authorList>
            <person name="Yuki M."/>
            <person name="Oshima K."/>
            <person name="Suda W."/>
            <person name="Oshida Y."/>
            <person name="Kitamura K."/>
            <person name="Iida T."/>
            <person name="Hattori M."/>
            <person name="Ohkuma M."/>
        </authorList>
    </citation>
    <scope>NUCLEOTIDE SEQUENCE [LARGE SCALE GENOMIC DNA]</scope>
    <source>
        <strain evidence="3">JCM 9140</strain>
    </source>
</reference>
<organism evidence="3 4">
    <name type="scientific">Halalkalibacter wakoensis JCM 9140</name>
    <dbReference type="NCBI Taxonomy" id="1236970"/>
    <lineage>
        <taxon>Bacteria</taxon>
        <taxon>Bacillati</taxon>
        <taxon>Bacillota</taxon>
        <taxon>Bacilli</taxon>
        <taxon>Bacillales</taxon>
        <taxon>Bacillaceae</taxon>
        <taxon>Halalkalibacter</taxon>
    </lineage>
</organism>
<dbReference type="GO" id="GO:0003700">
    <property type="term" value="F:DNA-binding transcription factor activity"/>
    <property type="evidence" value="ECO:0007669"/>
    <property type="project" value="InterPro"/>
</dbReference>
<dbReference type="STRING" id="1236970.JCM9140_3713"/>
<dbReference type="RefSeq" id="WP_034749000.1">
    <property type="nucleotide sequence ID" value="NZ_BAUT01000055.1"/>
</dbReference>
<dbReference type="SMART" id="SM00418">
    <property type="entry name" value="HTH_ARSR"/>
    <property type="match status" value="1"/>
</dbReference>
<dbReference type="SUPFAM" id="SSF46785">
    <property type="entry name" value="Winged helix' DNA-binding domain"/>
    <property type="match status" value="1"/>
</dbReference>
<dbReference type="InterPro" id="IPR036390">
    <property type="entry name" value="WH_DNA-bd_sf"/>
</dbReference>
<name>W4Q661_9BACI</name>
<accession>W4Q661</accession>
<comment type="caution">
    <text evidence="3">The sequence shown here is derived from an EMBL/GenBank/DDBJ whole genome shotgun (WGS) entry which is preliminary data.</text>
</comment>
<dbReference type="OrthoDB" id="5949858at2"/>
<gene>
    <name evidence="3" type="ORF">JCM9140_3713</name>
</gene>
<evidence type="ECO:0000313" key="3">
    <source>
        <dbReference type="EMBL" id="GAE27561.1"/>
    </source>
</evidence>
<dbReference type="InterPro" id="IPR036388">
    <property type="entry name" value="WH-like_DNA-bd_sf"/>
</dbReference>
<dbReference type="EMBL" id="BAUT01000055">
    <property type="protein sequence ID" value="GAE27561.1"/>
    <property type="molecule type" value="Genomic_DNA"/>
</dbReference>
<dbReference type="Gene3D" id="1.10.10.10">
    <property type="entry name" value="Winged helix-like DNA-binding domain superfamily/Winged helix DNA-binding domain"/>
    <property type="match status" value="1"/>
</dbReference>
<dbReference type="Pfam" id="PF12840">
    <property type="entry name" value="HTH_20"/>
    <property type="match status" value="1"/>
</dbReference>
<dbReference type="Proteomes" id="UP000018890">
    <property type="component" value="Unassembled WGS sequence"/>
</dbReference>
<evidence type="ECO:0000259" key="2">
    <source>
        <dbReference type="SMART" id="SM00418"/>
    </source>
</evidence>
<dbReference type="InterPro" id="IPR001845">
    <property type="entry name" value="HTH_ArsR_DNA-bd_dom"/>
</dbReference>
<sequence>MKQRKADIMLHPVRMRIIQSLITNKPMTSAQLINELEDVPQATMYRQLKHLLDADLIEIVETNKIRGTTEKVYAVKRENLAISEKELNEASVEEHVRYFMTYQANLLKEFEKYVLKHNPNQFKEDGLGYWQMSLHLSEQEMNEFGKEMQQVLEKYASNEPSDQRKTRTFATIFIPQK</sequence>
<dbReference type="Gene3D" id="6.10.140.2180">
    <property type="match status" value="1"/>
</dbReference>
<feature type="domain" description="HTH arsR-type" evidence="2">
    <location>
        <begin position="4"/>
        <end position="89"/>
    </location>
</feature>